<protein>
    <submittedName>
        <fullName evidence="1">Uncharacterized protein</fullName>
    </submittedName>
</protein>
<keyword evidence="2" id="KW-1185">Reference proteome</keyword>
<reference evidence="1 2" key="1">
    <citation type="submission" date="2020-08" db="EMBL/GenBank/DDBJ databases">
        <title>Exploring microbial biodiversity for novel pathways involved in the catabolism of aromatic compounds derived from lignin.</title>
        <authorList>
            <person name="Elkins J."/>
        </authorList>
    </citation>
    <scope>NUCLEOTIDE SEQUENCE [LARGE SCALE GENOMIC DNA]</scope>
    <source>
        <strain evidence="1 2">B1D3A</strain>
    </source>
</reference>
<evidence type="ECO:0000313" key="1">
    <source>
        <dbReference type="EMBL" id="MBB5986822.1"/>
    </source>
</evidence>
<evidence type="ECO:0000313" key="2">
    <source>
        <dbReference type="Proteomes" id="UP001138540"/>
    </source>
</evidence>
<sequence length="106" mass="12037">MFSAAVTPARDALHPLTGEQLVETPQHNWFRVPKLTEMELRDPSWLPIKCNSTEPITRVALKELQKSHLRQSSDRYRTAPLPAPRYPRTKAQLMIGPVAVADRPGR</sequence>
<accession>A0ABR6NHS0</accession>
<dbReference type="EMBL" id="JACHKA010000001">
    <property type="protein sequence ID" value="MBB5986822.1"/>
    <property type="molecule type" value="Genomic_DNA"/>
</dbReference>
<organism evidence="1 2">
    <name type="scientific">Sphingobium lignivorans</name>
    <dbReference type="NCBI Taxonomy" id="2735886"/>
    <lineage>
        <taxon>Bacteria</taxon>
        <taxon>Pseudomonadati</taxon>
        <taxon>Pseudomonadota</taxon>
        <taxon>Alphaproteobacteria</taxon>
        <taxon>Sphingomonadales</taxon>
        <taxon>Sphingomonadaceae</taxon>
        <taxon>Sphingobium</taxon>
    </lineage>
</organism>
<name>A0ABR6NHS0_9SPHN</name>
<comment type="caution">
    <text evidence="1">The sequence shown here is derived from an EMBL/GenBank/DDBJ whole genome shotgun (WGS) entry which is preliminary data.</text>
</comment>
<dbReference type="Proteomes" id="UP001138540">
    <property type="component" value="Unassembled WGS sequence"/>
</dbReference>
<gene>
    <name evidence="1" type="ORF">HNP60_002796</name>
</gene>
<proteinExistence type="predicted"/>